<reference evidence="2" key="1">
    <citation type="submission" date="2020-08" db="EMBL/GenBank/DDBJ databases">
        <title>Novel species isolated from subtropical streams in China.</title>
        <authorList>
            <person name="Lu H."/>
        </authorList>
    </citation>
    <scope>NUCLEOTIDE SEQUENCE</scope>
    <source>
        <strain evidence="2">KACC 12607</strain>
    </source>
</reference>
<gene>
    <name evidence="2" type="ORF">H8K32_02500</name>
</gene>
<organism evidence="2 3">
    <name type="scientific">Undibacterium jejuense</name>
    <dbReference type="NCBI Taxonomy" id="1344949"/>
    <lineage>
        <taxon>Bacteria</taxon>
        <taxon>Pseudomonadati</taxon>
        <taxon>Pseudomonadota</taxon>
        <taxon>Betaproteobacteria</taxon>
        <taxon>Burkholderiales</taxon>
        <taxon>Oxalobacteraceae</taxon>
        <taxon>Undibacterium</taxon>
    </lineage>
</organism>
<proteinExistence type="predicted"/>
<dbReference type="EMBL" id="JACOFV010000002">
    <property type="protein sequence ID" value="MBC3860957.1"/>
    <property type="molecule type" value="Genomic_DNA"/>
</dbReference>
<dbReference type="SUPFAM" id="SSF55729">
    <property type="entry name" value="Acyl-CoA N-acyltransferases (Nat)"/>
    <property type="match status" value="1"/>
</dbReference>
<dbReference type="InterPro" id="IPR000182">
    <property type="entry name" value="GNAT_dom"/>
</dbReference>
<dbReference type="InterPro" id="IPR016181">
    <property type="entry name" value="Acyl_CoA_acyltransferase"/>
</dbReference>
<evidence type="ECO:0000313" key="2">
    <source>
        <dbReference type="EMBL" id="MBC3860957.1"/>
    </source>
</evidence>
<evidence type="ECO:0000259" key="1">
    <source>
        <dbReference type="PROSITE" id="PS51186"/>
    </source>
</evidence>
<dbReference type="Pfam" id="PF13508">
    <property type="entry name" value="Acetyltransf_7"/>
    <property type="match status" value="1"/>
</dbReference>
<dbReference type="AlphaFoldDB" id="A0A923HG22"/>
<dbReference type="PROSITE" id="PS51186">
    <property type="entry name" value="GNAT"/>
    <property type="match status" value="1"/>
</dbReference>
<comment type="caution">
    <text evidence="2">The sequence shown here is derived from an EMBL/GenBank/DDBJ whole genome shotgun (WGS) entry which is preliminary data.</text>
</comment>
<name>A0A923HG22_9BURK</name>
<keyword evidence="3" id="KW-1185">Reference proteome</keyword>
<dbReference type="GO" id="GO:0016747">
    <property type="term" value="F:acyltransferase activity, transferring groups other than amino-acyl groups"/>
    <property type="evidence" value="ECO:0007669"/>
    <property type="project" value="InterPro"/>
</dbReference>
<dbReference type="RefSeq" id="WP_186910906.1">
    <property type="nucleotide sequence ID" value="NZ_JACOFV010000002.1"/>
</dbReference>
<dbReference type="Gene3D" id="3.40.630.30">
    <property type="match status" value="1"/>
</dbReference>
<dbReference type="Proteomes" id="UP000634011">
    <property type="component" value="Unassembled WGS sequence"/>
</dbReference>
<dbReference type="CDD" id="cd04301">
    <property type="entry name" value="NAT_SF"/>
    <property type="match status" value="1"/>
</dbReference>
<feature type="domain" description="N-acetyltransferase" evidence="1">
    <location>
        <begin position="1"/>
        <end position="138"/>
    </location>
</feature>
<accession>A0A923HG22</accession>
<sequence>MNVEVLHEANQDVFDTLVAGVRAYNVENAGPGNSQPLSVIARNNSGQLMAGVSGRTIYRQFLIEVMWVDSEVRRTGLGRRLMELAESEAKKRGCIAAQVDTLSFQGPTFYAKLGFEVAGKVDGFPDGHDRYFLLKKYQ</sequence>
<protein>
    <submittedName>
        <fullName evidence="2">GNAT family N-acetyltransferase</fullName>
    </submittedName>
</protein>
<evidence type="ECO:0000313" key="3">
    <source>
        <dbReference type="Proteomes" id="UP000634011"/>
    </source>
</evidence>